<organism evidence="1 2">
    <name type="scientific">Eubacterium coprostanoligenes</name>
    <dbReference type="NCBI Taxonomy" id="290054"/>
    <lineage>
        <taxon>Bacteria</taxon>
        <taxon>Bacillati</taxon>
        <taxon>Bacillota</taxon>
        <taxon>Clostridia</taxon>
        <taxon>Eubacteriales</taxon>
        <taxon>Eubacteriaceae</taxon>
        <taxon>Eubacterium</taxon>
    </lineage>
</organism>
<dbReference type="OrthoDB" id="9797498at2"/>
<dbReference type="Gene3D" id="3.20.20.140">
    <property type="entry name" value="Metal-dependent hydrolases"/>
    <property type="match status" value="1"/>
</dbReference>
<protein>
    <submittedName>
        <fullName evidence="1">Uncharacterized protein</fullName>
    </submittedName>
</protein>
<dbReference type="AlphaFoldDB" id="A0A1T4KTB1"/>
<evidence type="ECO:0000313" key="2">
    <source>
        <dbReference type="Proteomes" id="UP000190657"/>
    </source>
</evidence>
<dbReference type="SUPFAM" id="SSF51556">
    <property type="entry name" value="Metallo-dependent hydrolases"/>
    <property type="match status" value="1"/>
</dbReference>
<accession>A0A1T4KTB1</accession>
<dbReference type="STRING" id="290054.SAMN02745114_00596"/>
<gene>
    <name evidence="1" type="ORF">SAMN02745114_00596</name>
</gene>
<sequence>MKPHPNTDVAVENGVDSIEHGSSLTQKEIDTFKKYNAVLVCTLSPAMPMAKFKRETLGISEAVQ</sequence>
<reference evidence="1 2" key="1">
    <citation type="submission" date="2017-02" db="EMBL/GenBank/DDBJ databases">
        <authorList>
            <person name="Peterson S.W."/>
        </authorList>
    </citation>
    <scope>NUCLEOTIDE SEQUENCE [LARGE SCALE GENOMIC DNA]</scope>
    <source>
        <strain evidence="1 2">ATCC 51222</strain>
    </source>
</reference>
<evidence type="ECO:0000313" key="1">
    <source>
        <dbReference type="EMBL" id="SJZ45675.1"/>
    </source>
</evidence>
<dbReference type="Proteomes" id="UP000190657">
    <property type="component" value="Unassembled WGS sequence"/>
</dbReference>
<name>A0A1T4KTB1_9FIRM</name>
<proteinExistence type="predicted"/>
<dbReference type="RefSeq" id="WP_078768094.1">
    <property type="nucleotide sequence ID" value="NZ_FUWW01000005.1"/>
</dbReference>
<dbReference type="EMBL" id="FUWW01000005">
    <property type="protein sequence ID" value="SJZ45675.1"/>
    <property type="molecule type" value="Genomic_DNA"/>
</dbReference>
<dbReference type="InterPro" id="IPR032466">
    <property type="entry name" value="Metal_Hydrolase"/>
</dbReference>
<keyword evidence="2" id="KW-1185">Reference proteome</keyword>